<evidence type="ECO:0000313" key="7">
    <source>
        <dbReference type="Proteomes" id="UP000253509"/>
    </source>
</evidence>
<reference evidence="6 7" key="1">
    <citation type="submission" date="2018-06" db="EMBL/GenBank/DDBJ databases">
        <title>Freshwater and sediment microbial communities from various areas in North America, analyzing microbe dynamics in response to fracking.</title>
        <authorList>
            <person name="Lamendella R."/>
        </authorList>
    </citation>
    <scope>NUCLEOTIDE SEQUENCE [LARGE SCALE GENOMIC DNA]</scope>
    <source>
        <strain evidence="6 7">3b_TX</strain>
    </source>
</reference>
<comment type="caution">
    <text evidence="6">The sequence shown here is derived from an EMBL/GenBank/DDBJ whole genome shotgun (WGS) entry which is preliminary data.</text>
</comment>
<dbReference type="PANTHER" id="PTHR30346:SF28">
    <property type="entry name" value="HTH-TYPE TRANSCRIPTIONAL REGULATOR CYNR"/>
    <property type="match status" value="1"/>
</dbReference>
<comment type="similarity">
    <text evidence="1">Belongs to the LysR transcriptional regulatory family.</text>
</comment>
<dbReference type="InterPro" id="IPR036390">
    <property type="entry name" value="WH_DNA-bd_sf"/>
</dbReference>
<evidence type="ECO:0000313" key="6">
    <source>
        <dbReference type="EMBL" id="RBP73585.1"/>
    </source>
</evidence>
<evidence type="ECO:0000256" key="4">
    <source>
        <dbReference type="ARBA" id="ARBA00023163"/>
    </source>
</evidence>
<accession>A0A366IN43</accession>
<keyword evidence="4" id="KW-0804">Transcription</keyword>
<dbReference type="Pfam" id="PF03466">
    <property type="entry name" value="LysR_substrate"/>
    <property type="match status" value="1"/>
</dbReference>
<evidence type="ECO:0000256" key="1">
    <source>
        <dbReference type="ARBA" id="ARBA00009437"/>
    </source>
</evidence>
<gene>
    <name evidence="6" type="ORF">DFO65_102113</name>
</gene>
<dbReference type="Proteomes" id="UP000253509">
    <property type="component" value="Unassembled WGS sequence"/>
</dbReference>
<keyword evidence="2" id="KW-0805">Transcription regulation</keyword>
<dbReference type="InterPro" id="IPR005119">
    <property type="entry name" value="LysR_subst-bd"/>
</dbReference>
<keyword evidence="3 6" id="KW-0238">DNA-binding</keyword>
<dbReference type="InterPro" id="IPR000847">
    <property type="entry name" value="LysR_HTH_N"/>
</dbReference>
<dbReference type="FunFam" id="1.10.10.10:FF:000001">
    <property type="entry name" value="LysR family transcriptional regulator"/>
    <property type="match status" value="1"/>
</dbReference>
<name>A0A366IN43_9MICO</name>
<protein>
    <submittedName>
        <fullName evidence="6">DNA-binding transcriptional LysR family regulator</fullName>
    </submittedName>
</protein>
<dbReference type="Pfam" id="PF00126">
    <property type="entry name" value="HTH_1"/>
    <property type="match status" value="1"/>
</dbReference>
<dbReference type="RefSeq" id="WP_113902979.1">
    <property type="nucleotide sequence ID" value="NZ_QNSB01000002.1"/>
</dbReference>
<dbReference type="EMBL" id="QNSB01000002">
    <property type="protein sequence ID" value="RBP73585.1"/>
    <property type="molecule type" value="Genomic_DNA"/>
</dbReference>
<dbReference type="CDD" id="cd05466">
    <property type="entry name" value="PBP2_LTTR_substrate"/>
    <property type="match status" value="1"/>
</dbReference>
<evidence type="ECO:0000259" key="5">
    <source>
        <dbReference type="PROSITE" id="PS50931"/>
    </source>
</evidence>
<dbReference type="InterPro" id="IPR036388">
    <property type="entry name" value="WH-like_DNA-bd_sf"/>
</dbReference>
<evidence type="ECO:0000256" key="3">
    <source>
        <dbReference type="ARBA" id="ARBA00023125"/>
    </source>
</evidence>
<dbReference type="Gene3D" id="3.40.190.10">
    <property type="entry name" value="Periplasmic binding protein-like II"/>
    <property type="match status" value="2"/>
</dbReference>
<keyword evidence="7" id="KW-1185">Reference proteome</keyword>
<dbReference type="GO" id="GO:0032993">
    <property type="term" value="C:protein-DNA complex"/>
    <property type="evidence" value="ECO:0007669"/>
    <property type="project" value="TreeGrafter"/>
</dbReference>
<dbReference type="GO" id="GO:0003700">
    <property type="term" value="F:DNA-binding transcription factor activity"/>
    <property type="evidence" value="ECO:0007669"/>
    <property type="project" value="InterPro"/>
</dbReference>
<dbReference type="PANTHER" id="PTHR30346">
    <property type="entry name" value="TRANSCRIPTIONAL DUAL REGULATOR HCAR-RELATED"/>
    <property type="match status" value="1"/>
</dbReference>
<dbReference type="SUPFAM" id="SSF53850">
    <property type="entry name" value="Periplasmic binding protein-like II"/>
    <property type="match status" value="1"/>
</dbReference>
<dbReference type="GO" id="GO:0003677">
    <property type="term" value="F:DNA binding"/>
    <property type="evidence" value="ECO:0007669"/>
    <property type="project" value="UniProtKB-KW"/>
</dbReference>
<dbReference type="Gene3D" id="1.10.10.10">
    <property type="entry name" value="Winged helix-like DNA-binding domain superfamily/Winged helix DNA-binding domain"/>
    <property type="match status" value="1"/>
</dbReference>
<dbReference type="SUPFAM" id="SSF46785">
    <property type="entry name" value="Winged helix' DNA-binding domain"/>
    <property type="match status" value="1"/>
</dbReference>
<proteinExistence type="inferred from homology"/>
<dbReference type="AlphaFoldDB" id="A0A366IN43"/>
<evidence type="ECO:0000256" key="2">
    <source>
        <dbReference type="ARBA" id="ARBA00023015"/>
    </source>
</evidence>
<dbReference type="PRINTS" id="PR00039">
    <property type="entry name" value="HTHLYSR"/>
</dbReference>
<sequence>MDIRQLRHFLAVVDAGSFTRAAETLRVAQPSLSQTIKGLERELGVALFHRIGRTIALSDAGRELEGPARLVLRDLEAAEEHIRGLRGLTSGRVRIAAMPSPSIEPLTTLISRFSAEHPQVAVDVAATFTVDETIDSVRHGRVELGFLGGRELPRVPDFRVVHLMDQPLMLAAGPNASLPAAEVVERGDLAGARLVVSHRGSLMRAFVDELIAEGIDISIVAEVAHRTSILPLVSAGVGHAVLPSSWAAFAETGTVRLLPIRDAPALHVCAVARPDGLTPAAARFLEIASHLDL</sequence>
<feature type="domain" description="HTH lysR-type" evidence="5">
    <location>
        <begin position="1"/>
        <end position="58"/>
    </location>
</feature>
<organism evidence="6 7">
    <name type="scientific">Brevibacterium celere</name>
    <dbReference type="NCBI Taxonomy" id="225845"/>
    <lineage>
        <taxon>Bacteria</taxon>
        <taxon>Bacillati</taxon>
        <taxon>Actinomycetota</taxon>
        <taxon>Actinomycetes</taxon>
        <taxon>Micrococcales</taxon>
        <taxon>Brevibacteriaceae</taxon>
        <taxon>Brevibacterium</taxon>
    </lineage>
</organism>
<dbReference type="PROSITE" id="PS50931">
    <property type="entry name" value="HTH_LYSR"/>
    <property type="match status" value="1"/>
</dbReference>